<keyword evidence="1" id="KW-0456">Lyase</keyword>
<dbReference type="InterPro" id="IPR050772">
    <property type="entry name" value="Hydratase-Decarb/MhpD_sf"/>
</dbReference>
<reference evidence="4" key="1">
    <citation type="submission" date="2019-01" db="EMBL/GenBank/DDBJ databases">
        <title>Gri0909 isolated from a small marine red alga.</title>
        <authorList>
            <person name="Kim J."/>
            <person name="Jeong S.E."/>
            <person name="Jeon C.O."/>
        </authorList>
    </citation>
    <scope>NUCLEOTIDE SEQUENCE [LARGE SCALE GENOMIC DNA]</scope>
    <source>
        <strain evidence="4">Gri0909</strain>
    </source>
</reference>
<name>A0A437QQA2_9PROT</name>
<keyword evidence="4" id="KW-1185">Reference proteome</keyword>
<dbReference type="Pfam" id="PF01557">
    <property type="entry name" value="FAA_hydrolase"/>
    <property type="match status" value="1"/>
</dbReference>
<comment type="caution">
    <text evidence="3">The sequence shown here is derived from an EMBL/GenBank/DDBJ whole genome shotgun (WGS) entry which is preliminary data.</text>
</comment>
<dbReference type="SUPFAM" id="SSF56529">
    <property type="entry name" value="FAH"/>
    <property type="match status" value="1"/>
</dbReference>
<dbReference type="OrthoDB" id="9792137at2"/>
<evidence type="ECO:0000256" key="1">
    <source>
        <dbReference type="ARBA" id="ARBA00023239"/>
    </source>
</evidence>
<dbReference type="GO" id="GO:0005737">
    <property type="term" value="C:cytoplasm"/>
    <property type="evidence" value="ECO:0007669"/>
    <property type="project" value="TreeGrafter"/>
</dbReference>
<dbReference type="PANTHER" id="PTHR30143:SF0">
    <property type="entry name" value="2-KETO-4-PENTENOATE HYDRATASE"/>
    <property type="match status" value="1"/>
</dbReference>
<accession>A0A437QQA2</accession>
<sequence length="267" mass="28299">MSTDLEAQIQSAAKRLFDGHKAGAAYVSVAQTDGIAGIAQGYDVQDRLVEMLLRDTGASVAGYKIALTSKPMQEMVGVDHPVAGVVLDRVVFSSGTTVKLSDYQHMGVEFELAVRLGRDMPAKASPYTRAETAELVDACAPAFELVDDRNADYTSLEGVGLAADNAWNGGVVVGDFSVAWRDLDLTAVPAHLEWSGAEDAAATTGEAMGHPFEAVAWIANHLNARGQMLKAGEFVMTGSTMKTRFPTGGERIRYTLEGMGAVAAEIV</sequence>
<evidence type="ECO:0000313" key="4">
    <source>
        <dbReference type="Proteomes" id="UP000287447"/>
    </source>
</evidence>
<dbReference type="EMBL" id="SADE01000002">
    <property type="protein sequence ID" value="RVU36692.1"/>
    <property type="molecule type" value="Genomic_DNA"/>
</dbReference>
<proteinExistence type="predicted"/>
<dbReference type="InterPro" id="IPR011234">
    <property type="entry name" value="Fumarylacetoacetase-like_C"/>
</dbReference>
<dbReference type="RefSeq" id="WP_127766168.1">
    <property type="nucleotide sequence ID" value="NZ_SADE01000002.1"/>
</dbReference>
<evidence type="ECO:0000313" key="3">
    <source>
        <dbReference type="EMBL" id="RVU36692.1"/>
    </source>
</evidence>
<dbReference type="InterPro" id="IPR036663">
    <property type="entry name" value="Fumarylacetoacetase_C_sf"/>
</dbReference>
<feature type="domain" description="Fumarylacetoacetase-like C-terminal" evidence="2">
    <location>
        <begin position="71"/>
        <end position="266"/>
    </location>
</feature>
<dbReference type="Proteomes" id="UP000287447">
    <property type="component" value="Unassembled WGS sequence"/>
</dbReference>
<dbReference type="PANTHER" id="PTHR30143">
    <property type="entry name" value="ACID HYDRATASE"/>
    <property type="match status" value="1"/>
</dbReference>
<dbReference type="AlphaFoldDB" id="A0A437QQA2"/>
<dbReference type="GO" id="GO:0008684">
    <property type="term" value="F:2-oxopent-4-enoate hydratase activity"/>
    <property type="evidence" value="ECO:0007669"/>
    <property type="project" value="TreeGrafter"/>
</dbReference>
<gene>
    <name evidence="3" type="ORF">EOI86_16080</name>
</gene>
<evidence type="ECO:0000259" key="2">
    <source>
        <dbReference type="Pfam" id="PF01557"/>
    </source>
</evidence>
<dbReference type="Gene3D" id="3.90.850.10">
    <property type="entry name" value="Fumarylacetoacetase-like, C-terminal domain"/>
    <property type="match status" value="1"/>
</dbReference>
<organism evidence="3 4">
    <name type="scientific">Hwanghaeella grinnelliae</name>
    <dbReference type="NCBI Taxonomy" id="2500179"/>
    <lineage>
        <taxon>Bacteria</taxon>
        <taxon>Pseudomonadati</taxon>
        <taxon>Pseudomonadota</taxon>
        <taxon>Alphaproteobacteria</taxon>
        <taxon>Rhodospirillales</taxon>
        <taxon>Rhodospirillaceae</taxon>
        <taxon>Hwanghaeella</taxon>
    </lineage>
</organism>
<protein>
    <recommendedName>
        <fullName evidence="2">Fumarylacetoacetase-like C-terminal domain-containing protein</fullName>
    </recommendedName>
</protein>